<name>A0A8H5HUD4_9AGAR</name>
<dbReference type="EMBL" id="JAACJN010000021">
    <property type="protein sequence ID" value="KAF5389638.1"/>
    <property type="molecule type" value="Genomic_DNA"/>
</dbReference>
<protein>
    <recommendedName>
        <fullName evidence="4">DNA-directed RNA polymerase III subunit</fullName>
    </recommendedName>
</protein>
<evidence type="ECO:0000256" key="3">
    <source>
        <dbReference type="ARBA" id="ARBA00023242"/>
    </source>
</evidence>
<keyword evidence="3 4" id="KW-0539">Nucleus</keyword>
<reference evidence="6 7" key="1">
    <citation type="journal article" date="2020" name="ISME J.">
        <title>Uncovering the hidden diversity of litter-decomposition mechanisms in mushroom-forming fungi.</title>
        <authorList>
            <person name="Floudas D."/>
            <person name="Bentzer J."/>
            <person name="Ahren D."/>
            <person name="Johansson T."/>
            <person name="Persson P."/>
            <person name="Tunlid A."/>
        </authorList>
    </citation>
    <scope>NUCLEOTIDE SEQUENCE [LARGE SCALE GENOMIC DNA]</scope>
    <source>
        <strain evidence="6 7">CBS 406.79</strain>
    </source>
</reference>
<dbReference type="Pfam" id="PF11705">
    <property type="entry name" value="RNA_pol_3_Rpc31"/>
    <property type="match status" value="1"/>
</dbReference>
<accession>A0A8H5HUD4</accession>
<proteinExistence type="inferred from homology"/>
<evidence type="ECO:0000256" key="2">
    <source>
        <dbReference type="ARBA" id="ARBA00008352"/>
    </source>
</evidence>
<comment type="subcellular location">
    <subcellularLocation>
        <location evidence="1 4">Nucleus</location>
    </subcellularLocation>
</comment>
<comment type="subunit">
    <text evidence="4">Component of the RNA polymerase III (Pol III) complex.</text>
</comment>
<comment type="similarity">
    <text evidence="2 4">Belongs to the eukaryotic RPC7 RNA polymerase subunit family.</text>
</comment>
<evidence type="ECO:0000256" key="5">
    <source>
        <dbReference type="SAM" id="MobiDB-lite"/>
    </source>
</evidence>
<dbReference type="GO" id="GO:0005666">
    <property type="term" value="C:RNA polymerase III complex"/>
    <property type="evidence" value="ECO:0007669"/>
    <property type="project" value="UniProtKB-UniRule"/>
</dbReference>
<feature type="compositionally biased region" description="Gly residues" evidence="5">
    <location>
        <begin position="1"/>
        <end position="21"/>
    </location>
</feature>
<keyword evidence="7" id="KW-1185">Reference proteome</keyword>
<evidence type="ECO:0000313" key="7">
    <source>
        <dbReference type="Proteomes" id="UP000518752"/>
    </source>
</evidence>
<dbReference type="GO" id="GO:0006383">
    <property type="term" value="P:transcription by RNA polymerase III"/>
    <property type="evidence" value="ECO:0007669"/>
    <property type="project" value="UniProtKB-UniRule"/>
</dbReference>
<evidence type="ECO:0000256" key="1">
    <source>
        <dbReference type="ARBA" id="ARBA00004123"/>
    </source>
</evidence>
<dbReference type="Proteomes" id="UP000518752">
    <property type="component" value="Unassembled WGS sequence"/>
</dbReference>
<comment type="function">
    <text evidence="4">DNA-dependent RNA polymerase catalyzes the transcription of DNA into RNA using the four ribonucleoside triphosphates as substrates. Specific peripheric component of RNA polymerase III which synthesizes small RNAs, such as 5S rRNA and tRNAs.</text>
</comment>
<dbReference type="InterPro" id="IPR024661">
    <property type="entry name" value="RNA_pol_III_Rpc31"/>
</dbReference>
<feature type="compositionally biased region" description="Acidic residues" evidence="5">
    <location>
        <begin position="167"/>
        <end position="179"/>
    </location>
</feature>
<feature type="region of interest" description="Disordered" evidence="5">
    <location>
        <begin position="123"/>
        <end position="211"/>
    </location>
</feature>
<dbReference type="PANTHER" id="PTHR15367">
    <property type="entry name" value="DNA-DIRECTED RNA POLYMERASE III"/>
    <property type="match status" value="1"/>
</dbReference>
<feature type="region of interest" description="Disordered" evidence="5">
    <location>
        <begin position="1"/>
        <end position="23"/>
    </location>
</feature>
<organism evidence="6 7">
    <name type="scientific">Collybiopsis confluens</name>
    <dbReference type="NCBI Taxonomy" id="2823264"/>
    <lineage>
        <taxon>Eukaryota</taxon>
        <taxon>Fungi</taxon>
        <taxon>Dikarya</taxon>
        <taxon>Basidiomycota</taxon>
        <taxon>Agaricomycotina</taxon>
        <taxon>Agaricomycetes</taxon>
        <taxon>Agaricomycetidae</taxon>
        <taxon>Agaricales</taxon>
        <taxon>Marasmiineae</taxon>
        <taxon>Omphalotaceae</taxon>
        <taxon>Collybiopsis</taxon>
    </lineage>
</organism>
<feature type="compositionally biased region" description="Basic residues" evidence="5">
    <location>
        <begin position="123"/>
        <end position="138"/>
    </location>
</feature>
<comment type="caution">
    <text evidence="6">The sequence shown here is derived from an EMBL/GenBank/DDBJ whole genome shotgun (WGS) entry which is preliminary data.</text>
</comment>
<evidence type="ECO:0000256" key="4">
    <source>
        <dbReference type="PIRNR" id="PIRNR000777"/>
    </source>
</evidence>
<dbReference type="PANTHER" id="PTHR15367:SF2">
    <property type="entry name" value="DNA-DIRECTED RNA POLYMERASE III SUBUNIT"/>
    <property type="match status" value="1"/>
</dbReference>
<dbReference type="AlphaFoldDB" id="A0A8H5HUD4"/>
<sequence>MSGRGGRGGARGRGAGRGGFAGTLPTGLTFADIQQMSREGSALYPEMKPPVMTEASEKEKKIAQIQIEFTAGLQKSEYYVVESTKSTGKNTNIEINRRLPKLKPSDLHAPFFPAEMFEAYFNPKKKAKARRRSSQKKKLNLDAMLEDDENNDSEKDGSDNAGSQGEPDYDTQEEYDNDYADNYFDNGEGEDFDDLGDGHGRDDGGGGGDYE</sequence>
<gene>
    <name evidence="6" type="ORF">D9757_004150</name>
</gene>
<dbReference type="OrthoDB" id="5377312at2759"/>
<evidence type="ECO:0000313" key="6">
    <source>
        <dbReference type="EMBL" id="KAF5389638.1"/>
    </source>
</evidence>
<dbReference type="PIRSF" id="PIRSF000777">
    <property type="entry name" value="RNA_polIII_C31"/>
    <property type="match status" value="1"/>
</dbReference>